<dbReference type="PANTHER" id="PTHR16675:SF268">
    <property type="entry name" value="UL16-BINDING PROTEIN 1"/>
    <property type="match status" value="1"/>
</dbReference>
<dbReference type="Bgee" id="ENSCPOG00000012605">
    <property type="expression patterns" value="Expressed in adrenal gland and 6 other cell types or tissues"/>
</dbReference>
<dbReference type="GO" id="GO:0001916">
    <property type="term" value="P:positive regulation of T cell mediated cytotoxicity"/>
    <property type="evidence" value="ECO:0007669"/>
    <property type="project" value="TreeGrafter"/>
</dbReference>
<feature type="signal peptide" evidence="6">
    <location>
        <begin position="1"/>
        <end position="23"/>
    </location>
</feature>
<dbReference type="AlphaFoldDB" id="A0A286XD42"/>
<evidence type="ECO:0000256" key="1">
    <source>
        <dbReference type="ARBA" id="ARBA00004308"/>
    </source>
</evidence>
<protein>
    <recommendedName>
        <fullName evidence="9">MHC class I-like antigen recognition-like domain-containing protein</fullName>
    </recommendedName>
</protein>
<keyword evidence="5" id="KW-1133">Transmembrane helix</keyword>
<dbReference type="GeneTree" id="ENSGT01120000271825"/>
<evidence type="ECO:0000256" key="6">
    <source>
        <dbReference type="SAM" id="SignalP"/>
    </source>
</evidence>
<gene>
    <name evidence="7" type="primary">LOC106026888</name>
</gene>
<sequence length="256" mass="28737">MAPATILYFLLTVLTRLLQLSEPLPAAGAGTHCLVHEFIINPKPLPGQQQCKVQSQLDQRIFLSYDCVGAMAISPDVHAGKLNSTKSWNDLFKTLQDLITEIKKLWWDIKPEECASTVARMTCCQKADGNILGFWEFGCNGKFFLRFHSNNKTWEDLLSGFSSMKEKLKNVELSELLYRTSLVDCGSWLKEFLEHSEENLETTAPPTTPAGSESTLMTALLSGLVLVLIISCFLVYKAIKLRYMKKCSRLRFSSAA</sequence>
<keyword evidence="5" id="KW-0812">Transmembrane</keyword>
<dbReference type="GO" id="GO:0009897">
    <property type="term" value="C:external side of plasma membrane"/>
    <property type="evidence" value="ECO:0007669"/>
    <property type="project" value="TreeGrafter"/>
</dbReference>
<evidence type="ECO:0000256" key="3">
    <source>
        <dbReference type="ARBA" id="ARBA00023180"/>
    </source>
</evidence>
<accession>A0A286XD42</accession>
<evidence type="ECO:0000256" key="5">
    <source>
        <dbReference type="SAM" id="Phobius"/>
    </source>
</evidence>
<dbReference type="GO" id="GO:0005615">
    <property type="term" value="C:extracellular space"/>
    <property type="evidence" value="ECO:0007669"/>
    <property type="project" value="TreeGrafter"/>
</dbReference>
<dbReference type="InterPro" id="IPR050208">
    <property type="entry name" value="MHC_class-I_related"/>
</dbReference>
<keyword evidence="6" id="KW-0732">Signal</keyword>
<dbReference type="GO" id="GO:0012505">
    <property type="term" value="C:endomembrane system"/>
    <property type="evidence" value="ECO:0007669"/>
    <property type="project" value="UniProtKB-SubCell"/>
</dbReference>
<dbReference type="GO" id="GO:0002250">
    <property type="term" value="P:adaptive immune response"/>
    <property type="evidence" value="ECO:0007669"/>
    <property type="project" value="UniProtKB-KW"/>
</dbReference>
<name>A0A286XD42_CAVPO</name>
<keyword evidence="8" id="KW-1185">Reference proteome</keyword>
<keyword evidence="2" id="KW-0391">Immunity</keyword>
<feature type="transmembrane region" description="Helical" evidence="5">
    <location>
        <begin position="216"/>
        <end position="236"/>
    </location>
</feature>
<dbReference type="EMBL" id="AAKN02044025">
    <property type="status" value="NOT_ANNOTATED_CDS"/>
    <property type="molecule type" value="Genomic_DNA"/>
</dbReference>
<reference evidence="8" key="1">
    <citation type="journal article" date="2011" name="Nature">
        <title>A high-resolution map of human evolutionary constraint using 29 mammals.</title>
        <authorList>
            <person name="Lindblad-Toh K."/>
            <person name="Garber M."/>
            <person name="Zuk O."/>
            <person name="Lin M.F."/>
            <person name="Parker B.J."/>
            <person name="Washietl S."/>
            <person name="Kheradpour P."/>
            <person name="Ernst J."/>
            <person name="Jordan G."/>
            <person name="Mauceli E."/>
            <person name="Ward L.D."/>
            <person name="Lowe C.B."/>
            <person name="Holloway A.K."/>
            <person name="Clamp M."/>
            <person name="Gnerre S."/>
            <person name="Alfoldi J."/>
            <person name="Beal K."/>
            <person name="Chang J."/>
            <person name="Clawson H."/>
            <person name="Cuff J."/>
            <person name="Di Palma F."/>
            <person name="Fitzgerald S."/>
            <person name="Flicek P."/>
            <person name="Guttman M."/>
            <person name="Hubisz M.J."/>
            <person name="Jaffe D.B."/>
            <person name="Jungreis I."/>
            <person name="Kent W.J."/>
            <person name="Kostka D."/>
            <person name="Lara M."/>
            <person name="Martins A.L."/>
            <person name="Massingham T."/>
            <person name="Moltke I."/>
            <person name="Raney B.J."/>
            <person name="Rasmussen M.D."/>
            <person name="Robinson J."/>
            <person name="Stark A."/>
            <person name="Vilella A.J."/>
            <person name="Wen J."/>
            <person name="Xie X."/>
            <person name="Zody M.C."/>
            <person name="Baldwin J."/>
            <person name="Bloom T."/>
            <person name="Chin C.W."/>
            <person name="Heiman D."/>
            <person name="Nicol R."/>
            <person name="Nusbaum C."/>
            <person name="Young S."/>
            <person name="Wilkinson J."/>
            <person name="Worley K.C."/>
            <person name="Kovar C.L."/>
            <person name="Muzny D.M."/>
            <person name="Gibbs R.A."/>
            <person name="Cree A."/>
            <person name="Dihn H.H."/>
            <person name="Fowler G."/>
            <person name="Jhangiani S."/>
            <person name="Joshi V."/>
            <person name="Lee S."/>
            <person name="Lewis L.R."/>
            <person name="Nazareth L.V."/>
            <person name="Okwuonu G."/>
            <person name="Santibanez J."/>
            <person name="Warren W.C."/>
            <person name="Mardis E.R."/>
            <person name="Weinstock G.M."/>
            <person name="Wilson R.K."/>
            <person name="Delehaunty K."/>
            <person name="Dooling D."/>
            <person name="Fronik C."/>
            <person name="Fulton L."/>
            <person name="Fulton B."/>
            <person name="Graves T."/>
            <person name="Minx P."/>
            <person name="Sodergren E."/>
            <person name="Birney E."/>
            <person name="Margulies E.H."/>
            <person name="Herrero J."/>
            <person name="Green E.D."/>
            <person name="Haussler D."/>
            <person name="Siepel A."/>
            <person name="Goldman N."/>
            <person name="Pollard K.S."/>
            <person name="Pedersen J.S."/>
            <person name="Lander E.S."/>
            <person name="Kellis M."/>
        </authorList>
    </citation>
    <scope>NUCLEOTIDE SEQUENCE [LARGE SCALE GENOMIC DNA]</scope>
    <source>
        <strain evidence="8">2N</strain>
    </source>
</reference>
<evidence type="ECO:0000313" key="7">
    <source>
        <dbReference type="Ensembl" id="ENSCPOP00000023303.1"/>
    </source>
</evidence>
<reference evidence="7" key="2">
    <citation type="submission" date="2025-08" db="UniProtKB">
        <authorList>
            <consortium name="Ensembl"/>
        </authorList>
    </citation>
    <scope>IDENTIFICATION</scope>
    <source>
        <strain evidence="7">2N</strain>
    </source>
</reference>
<dbReference type="PANTHER" id="PTHR16675">
    <property type="entry name" value="MHC CLASS I-RELATED"/>
    <property type="match status" value="1"/>
</dbReference>
<comment type="subcellular location">
    <subcellularLocation>
        <location evidence="1">Endomembrane system</location>
    </subcellularLocation>
</comment>
<evidence type="ECO:0000256" key="4">
    <source>
        <dbReference type="ARBA" id="ARBA00023319"/>
    </source>
</evidence>
<dbReference type="InterPro" id="IPR011162">
    <property type="entry name" value="MHC_I/II-like_Ag-recog"/>
</dbReference>
<dbReference type="GO" id="GO:0002476">
    <property type="term" value="P:antigen processing and presentation of endogenous peptide antigen via MHC class Ib"/>
    <property type="evidence" value="ECO:0007669"/>
    <property type="project" value="TreeGrafter"/>
</dbReference>
<feature type="chain" id="PRO_5012651329" description="MHC class I-like antigen recognition-like domain-containing protein" evidence="6">
    <location>
        <begin position="24"/>
        <end position="256"/>
    </location>
</feature>
<dbReference type="Proteomes" id="UP000005447">
    <property type="component" value="Unassembled WGS sequence"/>
</dbReference>
<dbReference type="VEuPathDB" id="HostDB:ENSCPOG00000012605"/>
<keyword evidence="4" id="KW-0393">Immunoglobulin domain</keyword>
<evidence type="ECO:0000313" key="8">
    <source>
        <dbReference type="Proteomes" id="UP000005447"/>
    </source>
</evidence>
<dbReference type="Gene3D" id="3.30.500.10">
    <property type="entry name" value="MHC class I-like antigen recognition-like"/>
    <property type="match status" value="1"/>
</dbReference>
<dbReference type="SUPFAM" id="SSF54452">
    <property type="entry name" value="MHC antigen-recognition domain"/>
    <property type="match status" value="1"/>
</dbReference>
<organism evidence="7 8">
    <name type="scientific">Cavia porcellus</name>
    <name type="common">Guinea pig</name>
    <dbReference type="NCBI Taxonomy" id="10141"/>
    <lineage>
        <taxon>Eukaryota</taxon>
        <taxon>Metazoa</taxon>
        <taxon>Chordata</taxon>
        <taxon>Craniata</taxon>
        <taxon>Vertebrata</taxon>
        <taxon>Euteleostomi</taxon>
        <taxon>Mammalia</taxon>
        <taxon>Eutheria</taxon>
        <taxon>Euarchontoglires</taxon>
        <taxon>Glires</taxon>
        <taxon>Rodentia</taxon>
        <taxon>Hystricomorpha</taxon>
        <taxon>Caviidae</taxon>
        <taxon>Cavia</taxon>
    </lineage>
</organism>
<evidence type="ECO:0008006" key="9">
    <source>
        <dbReference type="Google" id="ProtNLM"/>
    </source>
</evidence>
<dbReference type="GO" id="GO:0002486">
    <property type="term" value="P:antigen processing and presentation of endogenous peptide antigen via MHC class I via ER pathway, TAP-independent"/>
    <property type="evidence" value="ECO:0007669"/>
    <property type="project" value="TreeGrafter"/>
</dbReference>
<keyword evidence="2" id="KW-1064">Adaptive immunity</keyword>
<dbReference type="InterPro" id="IPR037055">
    <property type="entry name" value="MHC_I-like_Ag-recog_sf"/>
</dbReference>
<keyword evidence="3" id="KW-0325">Glycoprotein</keyword>
<keyword evidence="5" id="KW-0472">Membrane</keyword>
<reference evidence="7" key="3">
    <citation type="submission" date="2025-09" db="UniProtKB">
        <authorList>
            <consortium name="Ensembl"/>
        </authorList>
    </citation>
    <scope>IDENTIFICATION</scope>
    <source>
        <strain evidence="7">2N</strain>
    </source>
</reference>
<evidence type="ECO:0000256" key="2">
    <source>
        <dbReference type="ARBA" id="ARBA00023130"/>
    </source>
</evidence>
<dbReference type="Ensembl" id="ENSCPOT00000048282.1">
    <property type="protein sequence ID" value="ENSCPOP00000023303.1"/>
    <property type="gene ID" value="ENSCPOG00000012605.4"/>
</dbReference>
<proteinExistence type="predicted"/>